<dbReference type="GO" id="GO:0032259">
    <property type="term" value="P:methylation"/>
    <property type="evidence" value="ECO:0007669"/>
    <property type="project" value="UniProtKB-KW"/>
</dbReference>
<keyword evidence="2" id="KW-0597">Phosphoprotein</keyword>
<dbReference type="InterPro" id="IPR013154">
    <property type="entry name" value="ADH-like_N"/>
</dbReference>
<evidence type="ECO:0000256" key="1">
    <source>
        <dbReference type="ARBA" id="ARBA00022450"/>
    </source>
</evidence>
<proteinExistence type="predicted"/>
<dbReference type="Pfam" id="PF08659">
    <property type="entry name" value="KR"/>
    <property type="match status" value="1"/>
</dbReference>
<dbReference type="InterPro" id="IPR049551">
    <property type="entry name" value="PKS_DH_C"/>
</dbReference>
<comment type="caution">
    <text evidence="13">The sequence shown here is derived from an EMBL/GenBank/DDBJ whole genome shotgun (WGS) entry which is preliminary data.</text>
</comment>
<evidence type="ECO:0008006" key="15">
    <source>
        <dbReference type="Google" id="ProtNLM"/>
    </source>
</evidence>
<dbReference type="InterPro" id="IPR057326">
    <property type="entry name" value="KR_dom"/>
</dbReference>
<dbReference type="InterPro" id="IPR009081">
    <property type="entry name" value="PP-bd_ACP"/>
</dbReference>
<dbReference type="InterPro" id="IPR018201">
    <property type="entry name" value="Ketoacyl_synth_AS"/>
</dbReference>
<dbReference type="PROSITE" id="PS01162">
    <property type="entry name" value="QOR_ZETA_CRYSTAL"/>
    <property type="match status" value="1"/>
</dbReference>
<accession>A0A8K0SED7</accession>
<dbReference type="EMBL" id="JAGPNK010000025">
    <property type="protein sequence ID" value="KAH7304199.1"/>
    <property type="molecule type" value="Genomic_DNA"/>
</dbReference>
<dbReference type="SMART" id="SM00823">
    <property type="entry name" value="PKS_PP"/>
    <property type="match status" value="1"/>
</dbReference>
<dbReference type="PROSITE" id="PS52019">
    <property type="entry name" value="PKS_MFAS_DH"/>
    <property type="match status" value="1"/>
</dbReference>
<evidence type="ECO:0000259" key="10">
    <source>
        <dbReference type="PROSITE" id="PS50075"/>
    </source>
</evidence>
<dbReference type="GO" id="GO:0004315">
    <property type="term" value="F:3-oxoacyl-[acyl-carrier-protein] synthase activity"/>
    <property type="evidence" value="ECO:0007669"/>
    <property type="project" value="InterPro"/>
</dbReference>
<reference evidence="13" key="1">
    <citation type="journal article" date="2021" name="Nat. Commun.">
        <title>Genetic determinants of endophytism in the Arabidopsis root mycobiome.</title>
        <authorList>
            <person name="Mesny F."/>
            <person name="Miyauchi S."/>
            <person name="Thiergart T."/>
            <person name="Pickel B."/>
            <person name="Atanasova L."/>
            <person name="Karlsson M."/>
            <person name="Huettel B."/>
            <person name="Barry K.W."/>
            <person name="Haridas S."/>
            <person name="Chen C."/>
            <person name="Bauer D."/>
            <person name="Andreopoulos W."/>
            <person name="Pangilinan J."/>
            <person name="LaButti K."/>
            <person name="Riley R."/>
            <person name="Lipzen A."/>
            <person name="Clum A."/>
            <person name="Drula E."/>
            <person name="Henrissat B."/>
            <person name="Kohler A."/>
            <person name="Grigoriev I.V."/>
            <person name="Martin F.M."/>
            <person name="Hacquard S."/>
        </authorList>
    </citation>
    <scope>NUCLEOTIDE SEQUENCE</scope>
    <source>
        <strain evidence="13">MPI-CAGE-CH-0235</strain>
    </source>
</reference>
<dbReference type="SMART" id="SM00829">
    <property type="entry name" value="PKS_ER"/>
    <property type="match status" value="1"/>
</dbReference>
<dbReference type="SUPFAM" id="SSF52151">
    <property type="entry name" value="FabD/lysophospholipase-like"/>
    <property type="match status" value="1"/>
</dbReference>
<dbReference type="InterPro" id="IPR036736">
    <property type="entry name" value="ACP-like_sf"/>
</dbReference>
<dbReference type="Pfam" id="PF00550">
    <property type="entry name" value="PP-binding"/>
    <property type="match status" value="1"/>
</dbReference>
<dbReference type="SUPFAM" id="SSF50129">
    <property type="entry name" value="GroES-like"/>
    <property type="match status" value="1"/>
</dbReference>
<feature type="region of interest" description="C-terminal hotdog fold" evidence="8">
    <location>
        <begin position="1147"/>
        <end position="1304"/>
    </location>
</feature>
<dbReference type="InterPro" id="IPR011032">
    <property type="entry name" value="GroES-like_sf"/>
</dbReference>
<dbReference type="Gene3D" id="3.10.129.110">
    <property type="entry name" value="Polyketide synthase dehydratase"/>
    <property type="match status" value="1"/>
</dbReference>
<dbReference type="SMART" id="SM00822">
    <property type="entry name" value="PKS_KR"/>
    <property type="match status" value="1"/>
</dbReference>
<evidence type="ECO:0000313" key="13">
    <source>
        <dbReference type="EMBL" id="KAH7304199.1"/>
    </source>
</evidence>
<dbReference type="Pfam" id="PF08242">
    <property type="entry name" value="Methyltransf_12"/>
    <property type="match status" value="1"/>
</dbReference>
<feature type="domain" description="Ketosynthase family 3 (KS3)" evidence="11">
    <location>
        <begin position="10"/>
        <end position="440"/>
    </location>
</feature>
<gene>
    <name evidence="13" type="ORF">B0I35DRAFT_454850</name>
</gene>
<dbReference type="SUPFAM" id="SSF55048">
    <property type="entry name" value="Probable ACP-binding domain of malonyl-CoA ACP transacylase"/>
    <property type="match status" value="1"/>
</dbReference>
<dbReference type="CDD" id="cd00833">
    <property type="entry name" value="PKS"/>
    <property type="match status" value="1"/>
</dbReference>
<dbReference type="InterPro" id="IPR042104">
    <property type="entry name" value="PKS_dehydratase_sf"/>
</dbReference>
<dbReference type="GO" id="GO:0008168">
    <property type="term" value="F:methyltransferase activity"/>
    <property type="evidence" value="ECO:0007669"/>
    <property type="project" value="UniProtKB-KW"/>
</dbReference>
<feature type="domain" description="PKS/mFAS DH" evidence="12">
    <location>
        <begin position="991"/>
        <end position="1304"/>
    </location>
</feature>
<evidence type="ECO:0000256" key="3">
    <source>
        <dbReference type="ARBA" id="ARBA00022679"/>
    </source>
</evidence>
<keyword evidence="3" id="KW-0808">Transferase</keyword>
<evidence type="ECO:0000256" key="6">
    <source>
        <dbReference type="ARBA" id="ARBA00023268"/>
    </source>
</evidence>
<keyword evidence="5" id="KW-0560">Oxidoreductase</keyword>
<dbReference type="Gene3D" id="3.40.50.150">
    <property type="entry name" value="Vaccinia Virus protein VP39"/>
    <property type="match status" value="1"/>
</dbReference>
<dbReference type="InterPro" id="IPR014030">
    <property type="entry name" value="Ketoacyl_synth_N"/>
</dbReference>
<dbReference type="InterPro" id="IPR050091">
    <property type="entry name" value="PKS_NRPS_Biosynth_Enz"/>
</dbReference>
<dbReference type="Pfam" id="PF00109">
    <property type="entry name" value="ketoacyl-synt"/>
    <property type="match status" value="1"/>
</dbReference>
<dbReference type="GO" id="GO:0031177">
    <property type="term" value="F:phosphopantetheine binding"/>
    <property type="evidence" value="ECO:0007669"/>
    <property type="project" value="InterPro"/>
</dbReference>
<feature type="region of interest" description="N-terminal hotdog fold" evidence="8">
    <location>
        <begin position="991"/>
        <end position="1132"/>
    </location>
</feature>
<dbReference type="InterPro" id="IPR013149">
    <property type="entry name" value="ADH-like_C"/>
</dbReference>
<feature type="domain" description="Carrier" evidence="10">
    <location>
        <begin position="2552"/>
        <end position="2630"/>
    </location>
</feature>
<dbReference type="SUPFAM" id="SSF53901">
    <property type="entry name" value="Thiolase-like"/>
    <property type="match status" value="1"/>
</dbReference>
<dbReference type="Pfam" id="PF08240">
    <property type="entry name" value="ADH_N"/>
    <property type="match status" value="1"/>
</dbReference>
<dbReference type="SMART" id="SM00825">
    <property type="entry name" value="PKS_KS"/>
    <property type="match status" value="1"/>
</dbReference>
<dbReference type="Pfam" id="PF00107">
    <property type="entry name" value="ADH_zinc_N"/>
    <property type="match status" value="1"/>
</dbReference>
<dbReference type="InterPro" id="IPR032821">
    <property type="entry name" value="PKS_assoc"/>
</dbReference>
<dbReference type="InterPro" id="IPR020806">
    <property type="entry name" value="PKS_PP-bd"/>
</dbReference>
<feature type="active site" description="Proton acceptor; for dehydratase activity" evidence="8">
    <location>
        <position position="1023"/>
    </location>
</feature>
<keyword evidence="4" id="KW-0521">NADP</keyword>
<dbReference type="CDD" id="cd02440">
    <property type="entry name" value="AdoMet_MTases"/>
    <property type="match status" value="1"/>
</dbReference>
<dbReference type="Gene3D" id="1.10.1200.10">
    <property type="entry name" value="ACP-like"/>
    <property type="match status" value="1"/>
</dbReference>
<keyword evidence="1" id="KW-0596">Phosphopantetheine</keyword>
<dbReference type="InterPro" id="IPR029063">
    <property type="entry name" value="SAM-dependent_MTases_sf"/>
</dbReference>
<dbReference type="SUPFAM" id="SSF51735">
    <property type="entry name" value="NAD(P)-binding Rossmann-fold domains"/>
    <property type="match status" value="2"/>
</dbReference>
<dbReference type="PANTHER" id="PTHR43775">
    <property type="entry name" value="FATTY ACID SYNTHASE"/>
    <property type="match status" value="1"/>
</dbReference>
<dbReference type="InterPro" id="IPR002364">
    <property type="entry name" value="Quin_OxRdtase/zeta-crystal_CS"/>
</dbReference>
<keyword evidence="14" id="KW-1185">Reference proteome</keyword>
<dbReference type="GO" id="GO:0004312">
    <property type="term" value="F:fatty acid synthase activity"/>
    <property type="evidence" value="ECO:0007669"/>
    <property type="project" value="TreeGrafter"/>
</dbReference>
<dbReference type="Pfam" id="PF16197">
    <property type="entry name" value="KAsynt_C_assoc"/>
    <property type="match status" value="1"/>
</dbReference>
<name>A0A8K0SED7_9HYPO</name>
<dbReference type="InterPro" id="IPR020807">
    <property type="entry name" value="PKS_DH"/>
</dbReference>
<evidence type="ECO:0000256" key="2">
    <source>
        <dbReference type="ARBA" id="ARBA00022553"/>
    </source>
</evidence>
<dbReference type="Pfam" id="PF02801">
    <property type="entry name" value="Ketoacyl-synt_C"/>
    <property type="match status" value="1"/>
</dbReference>
<dbReference type="InterPro" id="IPR001227">
    <property type="entry name" value="Ac_transferase_dom_sf"/>
</dbReference>
<dbReference type="Gene3D" id="3.40.47.10">
    <property type="match status" value="1"/>
</dbReference>
<dbReference type="OrthoDB" id="329835at2759"/>
<feature type="region of interest" description="Disordered" evidence="9">
    <location>
        <begin position="459"/>
        <end position="478"/>
    </location>
</feature>
<dbReference type="Pfam" id="PF14765">
    <property type="entry name" value="PS-DH"/>
    <property type="match status" value="1"/>
</dbReference>
<evidence type="ECO:0000259" key="11">
    <source>
        <dbReference type="PROSITE" id="PS52004"/>
    </source>
</evidence>
<evidence type="ECO:0000256" key="7">
    <source>
        <dbReference type="ARBA" id="ARBA00023315"/>
    </source>
</evidence>
<dbReference type="InterPro" id="IPR013968">
    <property type="entry name" value="PKS_KR"/>
</dbReference>
<evidence type="ECO:0000313" key="14">
    <source>
        <dbReference type="Proteomes" id="UP000813444"/>
    </source>
</evidence>
<dbReference type="PANTHER" id="PTHR43775:SF50">
    <property type="entry name" value="HIGHLY REDUCING POLYKETIDE SYNTHASE SRDA"/>
    <property type="match status" value="1"/>
</dbReference>
<evidence type="ECO:0000256" key="8">
    <source>
        <dbReference type="PROSITE-ProRule" id="PRU01363"/>
    </source>
</evidence>
<dbReference type="SMART" id="SM00826">
    <property type="entry name" value="PKS_DH"/>
    <property type="match status" value="1"/>
</dbReference>
<dbReference type="PROSITE" id="PS00606">
    <property type="entry name" value="KS3_1"/>
    <property type="match status" value="1"/>
</dbReference>
<dbReference type="Gene3D" id="3.40.366.10">
    <property type="entry name" value="Malonyl-Coenzyme A Acyl Carrier Protein, domain 2"/>
    <property type="match status" value="1"/>
</dbReference>
<dbReference type="InterPro" id="IPR016036">
    <property type="entry name" value="Malonyl_transacylase_ACP-bd"/>
</dbReference>
<dbReference type="Gene3D" id="3.90.180.10">
    <property type="entry name" value="Medium-chain alcohol dehydrogenases, catalytic domain"/>
    <property type="match status" value="1"/>
</dbReference>
<feature type="compositionally biased region" description="Low complexity" evidence="9">
    <location>
        <begin position="462"/>
        <end position="478"/>
    </location>
</feature>
<feature type="active site" description="Proton donor; for dehydratase activity" evidence="8">
    <location>
        <position position="1214"/>
    </location>
</feature>
<dbReference type="SUPFAM" id="SSF47336">
    <property type="entry name" value="ACP-like"/>
    <property type="match status" value="1"/>
</dbReference>
<dbReference type="InterPro" id="IPR049900">
    <property type="entry name" value="PKS_mFAS_DH"/>
</dbReference>
<dbReference type="InterPro" id="IPR014031">
    <property type="entry name" value="Ketoacyl_synth_C"/>
</dbReference>
<sequence>MSSTAIHRQAEPVAIVGMGCRWAGGIRDATGLWELLKNNREGWKKFDNPHFSVNALLHDNPDRPGSLTTEGAYLLEEDARLFDHSFFGITGREVETMDPSQRKILEVVYEAFENAGETLESIAGSRTGVYIGNFSLDHLLTQSRDWESPRPYAATGVDTSILANRVSYIFNLNGPSLTMNTACSSSMYALHMAVSAIRSGDCDGAIVAAGNWISDPAMQFLLDKLGALSPTSRCHTFDAAADGYARGEGFAALYLKKTDLAVLEGLPIRAMIRGTAVNANGRTGGITRPSASGQVDVIHKAYENAGNLPLADTHVFECHGTGTPVGDPLEVAAVGNVFASSRKSASPQDRMLVGSIKPNLGHTEGASAIASIMKVVMSLESGVIAPTYGVENLNPNIDFDGARVEVVTDTPRPWPEGKLRRISVNSFGFGGANGHAIIDHVHNVLPGYVKPGVITRSSQHPGTNGHTNGHINGHINGHTNGHTNVIGLHPQHQHSPIIKALTKSASANASTRQHVLLAFSAHTESSLKSNIHAISEVASQWPLADLAYTLGCKRSRLSQRSFRIVNKDAPRLGLETEQRIFTSQLQTANIGFVFTGQGAQWHGMGAQLFSYSVFKDAISYLDAVLASLPGPRPSWTLSDVLSGACEPSLIQTPEVSQAACTAVQIGIVDLLASWSVRPAAVVGHSSGEMAAAYASGCITAAEAITAAYFRGQAVAKNTKEGAMLAVALTTEEALAYLVGREEHIKIGAINSPKSLTLSGDADDIQALAGELTKAGIFNRVLRTGGNAYHSHHMAALGSSFSDMLSAGIEHINKLGFVNPTHRYPSVPWISSVTPGKSATSREIPVSYWRANLESPVRFSQAVTAVMNLQDQPAIDILLEIGPHAALKSPLDEITKGIKKPAQYLSALKRNEDCQVSVLQLAGALFGLNAGIDMAAVNSVDMAITKGESQSRGFAHGCTAFDLPIYQYTYGPVIYYESRPSKELRLRDFPRHDLLGSRIPGASKLQPQWRNILRVKDLPWLADHRLIPDVVFPGAGFIAMAIEAASQGHRVSLEAAGSTTSITGYSLRNVDIKTALRIPEDDEGIEVVLSMEPVDSTIQPSSWAKFTISSVSRDLAKWTEHCTGQIKIETQQRQPREINKVLDVQMDARTPNLASWYDKFTDIGLGYGPTFQPLSKLESDPRRQCARAYVDLGSTRGTVKGGESPYDTLHPAALDATFQLGIIACYGGQVDKATASYVPVYFNEIYLRSRAPPELIEGSGLAAARGKMQGLRDAMVDIQMADHSGNVMLEIGSLRLTQFTKSALVAQGPVSERPFSSPFTRLVWQPDIRTLSNSQGHALFPPAYDAGVISQLQNEEYIGCLVVADIYDNYLRGRADPESEGELRHWISWARRCYEHDLRGAMRKARELSPDQRQQQLQALLATTGHTCSARAAQLIHANIGDIIHGRRSGIDTIVAEEGLLAELYLSATSLCGAWPQLQKVLDCLGHVNPNQRIIEIGAGTGSGTRIAMKALAGANGIKRYADYTFTDISAGFLASAQETMAEYPDFHFSVLNIEEDPIEKGYEPESYDVVLAVESIHATTNMDATLSYCRSLLKPGGKLVLVETTEMKVLSCLLFGTFTGFWAGVNDNRSEGPFMDEAKWDSRLRNSGFSGTDLVLYDYPHPDNVTSVIMSTRIEKEEEHNPASEAEVYLLHDGINPPELLTEVAKEMQRGAKPVVACLNKALELVSANAHVLAFLSIQEEFCTDEHRLKTLQHLAKNTSSMIWLTSSGAVKGHDPRGAFMAGLLRAVAGENPAGRFVSIDVEADDFRLEPGQLRELVRNITECAIPLQSSDWSSLTSQDTEFTWQDGSMWVSRLVPDAGLATYMEADKTPQLVGSRLLRLGNQGPVRAAFETPGLLASIYFRPYTELSGPLPADYIAVNVAAVGLNWKDLSLTSGRFGAETRHLSSEYAGTVTRIGTNVSGLAVGDRVYGMGVGQFGNYTRVPAAFAHRLQSSDTFEQVATMPLVYMTAVYALEYLAHLRRGQSVLIQSASGGLGLAAIQIARYKGAEIFVTASGSNKIAFLADTVGIPPQRIFASRDPTALSRAAELAGKGGFNVILSTAQRGDDLADNLKALAPGGQLVDMSRMHVLDAKVLGLELFQKNASFHSFDLNMVVHNDPELGTELIETVDRLYRGGHITPIPCSVTDISALDQTLQTFSKGAHVGKFVVSFQDPDSLIRISSQPPQASFDPEARYILTGGLGGLGRSIICWMADRGACDFVVLSRRGIGSTEAQLLVDDLRSRNLRFESIICDVSNRTDVIAAVEKVKSTGRLVKGIVHAALSLTDVYFESTSIEQWQSGIAAKTLGTINLHEAATAAGLPLDFFVMTTTTETVWTPATQAAYVAASNFQEYFARYRRRLGLPASTVAYGLVKDVKSDFKSGAVGTEDMMMRMMAQSTTEWQVLASLDPAFLQDSSSSSWFGQNFDPLSTNSIFTCLDPAALATMSAATVTPRWFSDSRASLIMRAMQDAQRQIAKSKEASDDDGKPKAFSATRVRQAFDEAIKAGEESRGSTVEFVTAVIVKTVAEMLFVDVQKVNPAKSVAAHGVDSLIAAELRHWFLQALATDLRMLDLLDAETSIRGLAEGIVSKALQC</sequence>
<dbReference type="InterPro" id="IPR016039">
    <property type="entry name" value="Thiolase-like"/>
</dbReference>
<dbReference type="Pfam" id="PF00698">
    <property type="entry name" value="Acyl_transf_1"/>
    <property type="match status" value="1"/>
</dbReference>
<dbReference type="InterPro" id="IPR013217">
    <property type="entry name" value="Methyltransf_12"/>
</dbReference>
<dbReference type="Gene3D" id="3.40.50.720">
    <property type="entry name" value="NAD(P)-binding Rossmann-like Domain"/>
    <property type="match status" value="3"/>
</dbReference>
<organism evidence="13 14">
    <name type="scientific">Stachybotrys elegans</name>
    <dbReference type="NCBI Taxonomy" id="80388"/>
    <lineage>
        <taxon>Eukaryota</taxon>
        <taxon>Fungi</taxon>
        <taxon>Dikarya</taxon>
        <taxon>Ascomycota</taxon>
        <taxon>Pezizomycotina</taxon>
        <taxon>Sordariomycetes</taxon>
        <taxon>Hypocreomycetidae</taxon>
        <taxon>Hypocreales</taxon>
        <taxon>Stachybotryaceae</taxon>
        <taxon>Stachybotrys</taxon>
    </lineage>
</organism>
<dbReference type="GO" id="GO:0016491">
    <property type="term" value="F:oxidoreductase activity"/>
    <property type="evidence" value="ECO:0007669"/>
    <property type="project" value="UniProtKB-KW"/>
</dbReference>
<dbReference type="InterPro" id="IPR020843">
    <property type="entry name" value="ER"/>
</dbReference>
<evidence type="ECO:0000256" key="5">
    <source>
        <dbReference type="ARBA" id="ARBA00023002"/>
    </source>
</evidence>
<keyword evidence="7" id="KW-0012">Acyltransferase</keyword>
<dbReference type="PROSITE" id="PS50075">
    <property type="entry name" value="CARRIER"/>
    <property type="match status" value="1"/>
</dbReference>
<dbReference type="GO" id="GO:0008270">
    <property type="term" value="F:zinc ion binding"/>
    <property type="evidence" value="ECO:0007669"/>
    <property type="project" value="InterPro"/>
</dbReference>
<dbReference type="GO" id="GO:0006633">
    <property type="term" value="P:fatty acid biosynthetic process"/>
    <property type="evidence" value="ECO:0007669"/>
    <property type="project" value="InterPro"/>
</dbReference>
<dbReference type="GO" id="GO:0044550">
    <property type="term" value="P:secondary metabolite biosynthetic process"/>
    <property type="evidence" value="ECO:0007669"/>
    <property type="project" value="TreeGrafter"/>
</dbReference>
<evidence type="ECO:0000259" key="12">
    <source>
        <dbReference type="PROSITE" id="PS52019"/>
    </source>
</evidence>
<evidence type="ECO:0000256" key="9">
    <source>
        <dbReference type="SAM" id="MobiDB-lite"/>
    </source>
</evidence>
<dbReference type="InterPro" id="IPR020841">
    <property type="entry name" value="PKS_Beta-ketoAc_synthase_dom"/>
</dbReference>
<dbReference type="CDD" id="cd05195">
    <property type="entry name" value="enoyl_red"/>
    <property type="match status" value="1"/>
</dbReference>
<dbReference type="SMART" id="SM00827">
    <property type="entry name" value="PKS_AT"/>
    <property type="match status" value="1"/>
</dbReference>
<dbReference type="Pfam" id="PF21089">
    <property type="entry name" value="PKS_DH_N"/>
    <property type="match status" value="1"/>
</dbReference>
<dbReference type="InterPro" id="IPR036291">
    <property type="entry name" value="NAD(P)-bd_dom_sf"/>
</dbReference>
<dbReference type="SUPFAM" id="SSF53335">
    <property type="entry name" value="S-adenosyl-L-methionine-dependent methyltransferases"/>
    <property type="match status" value="1"/>
</dbReference>
<keyword evidence="6" id="KW-0511">Multifunctional enzyme</keyword>
<dbReference type="InterPro" id="IPR014043">
    <property type="entry name" value="Acyl_transferase_dom"/>
</dbReference>
<dbReference type="PROSITE" id="PS52004">
    <property type="entry name" value="KS3_2"/>
    <property type="match status" value="1"/>
</dbReference>
<evidence type="ECO:0000256" key="4">
    <source>
        <dbReference type="ARBA" id="ARBA00022857"/>
    </source>
</evidence>
<dbReference type="InterPro" id="IPR016035">
    <property type="entry name" value="Acyl_Trfase/lysoPLipase"/>
</dbReference>
<dbReference type="InterPro" id="IPR049552">
    <property type="entry name" value="PKS_DH_N"/>
</dbReference>
<protein>
    <recommendedName>
        <fullName evidence="15">Carrier domain-containing protein</fullName>
    </recommendedName>
</protein>
<dbReference type="Proteomes" id="UP000813444">
    <property type="component" value="Unassembled WGS sequence"/>
</dbReference>